<keyword evidence="7" id="KW-1185">Reference proteome</keyword>
<keyword evidence="2" id="KW-0285">Flavoprotein</keyword>
<dbReference type="Proteomes" id="UP001501706">
    <property type="component" value="Unassembled WGS sequence"/>
</dbReference>
<dbReference type="Pfam" id="PF00890">
    <property type="entry name" value="FAD_binding_2"/>
    <property type="match status" value="1"/>
</dbReference>
<feature type="domain" description="FAD-dependent oxidoreductase 2 FAD-binding" evidence="5">
    <location>
        <begin position="13"/>
        <end position="544"/>
    </location>
</feature>
<dbReference type="PRINTS" id="PR00411">
    <property type="entry name" value="PNDRDTASEI"/>
</dbReference>
<dbReference type="RefSeq" id="WP_343928585.1">
    <property type="nucleotide sequence ID" value="NZ_BAAAEN010000035.1"/>
</dbReference>
<dbReference type="InterPro" id="IPR003953">
    <property type="entry name" value="FAD-dep_OxRdtase_2_FAD-bd"/>
</dbReference>
<dbReference type="SUPFAM" id="SSF51905">
    <property type="entry name" value="FAD/NAD(P)-binding domain"/>
    <property type="match status" value="1"/>
</dbReference>
<organism evidence="6 7">
    <name type="scientific">Pigmentiphaga daeguensis</name>
    <dbReference type="NCBI Taxonomy" id="414049"/>
    <lineage>
        <taxon>Bacteria</taxon>
        <taxon>Pseudomonadati</taxon>
        <taxon>Pseudomonadota</taxon>
        <taxon>Betaproteobacteria</taxon>
        <taxon>Burkholderiales</taxon>
        <taxon>Alcaligenaceae</taxon>
        <taxon>Pigmentiphaga</taxon>
    </lineage>
</organism>
<gene>
    <name evidence="6" type="ORF">GCM10009097_54890</name>
</gene>
<comment type="cofactor">
    <cofactor evidence="1">
        <name>FAD</name>
        <dbReference type="ChEBI" id="CHEBI:57692"/>
    </cofactor>
</comment>
<dbReference type="InterPro" id="IPR027477">
    <property type="entry name" value="Succ_DH/fumarate_Rdtase_cat_sf"/>
</dbReference>
<evidence type="ECO:0000259" key="5">
    <source>
        <dbReference type="Pfam" id="PF00890"/>
    </source>
</evidence>
<dbReference type="InterPro" id="IPR050315">
    <property type="entry name" value="FAD-oxidoreductase_2"/>
</dbReference>
<dbReference type="PANTHER" id="PTHR43400:SF10">
    <property type="entry name" value="3-OXOSTEROID 1-DEHYDROGENASE"/>
    <property type="match status" value="1"/>
</dbReference>
<protein>
    <submittedName>
        <fullName evidence="6">FAD-dependent oxidoreductase</fullName>
    </submittedName>
</protein>
<accession>A0ABP3MXY5</accession>
<comment type="caution">
    <text evidence="6">The sequence shown here is derived from an EMBL/GenBank/DDBJ whole genome shotgun (WGS) entry which is preliminary data.</text>
</comment>
<evidence type="ECO:0000256" key="2">
    <source>
        <dbReference type="ARBA" id="ARBA00022630"/>
    </source>
</evidence>
<dbReference type="PANTHER" id="PTHR43400">
    <property type="entry name" value="FUMARATE REDUCTASE"/>
    <property type="match status" value="1"/>
</dbReference>
<sequence length="573" mass="60795">MHDDAPPDDETYDLVVIGAGAAGMTAALTAALHGLRVVLCEASDQLGGTTATSAGTLWVPGNGHGIEAGHDDTREAAARYLEALQGPDDAHGLRRAFLDTAAEAIDFLERHSSVHFQSAGRHPDYMPLPGAAESGRALSPVEFDGRLLGSHFARVRPPMPDFMVLGGMMLGKADVQALIRRYRSPRAFVRSARLLARHAVDRLRYPRGTRLVLGNALVARLYDSLLRTGVPVRFGCALASLVRQEGRVVGATVVSGGRIDRLQARRGVVLATGGIGHGSALRRRLGIDPRIESLAFAGVRGDGIDAALAGGAALTCHLPALFWQPVSRVPDGAGGYRLFPHLYLDRPKPGLIAVDAHGRRFVNEASSYHHFSEAMLAHPDTAMPCYLICDADFVRRYGLGVIPPGTRRTGPWERRGYGLRAATLTELAGRLGIEAEALSETVAANNRHAREGVDPDFGKGSTILNRFNGDPSHQPNPCLGIIARPPFHALPVWPADAASSAGLATDADGVVLDEAGRGIAGLYACGNDMASVMRGAYPGPGTTLGPVIVFAYRVGRHAARTVSPAHEERHAPA</sequence>
<evidence type="ECO:0000256" key="1">
    <source>
        <dbReference type="ARBA" id="ARBA00001974"/>
    </source>
</evidence>
<dbReference type="SUPFAM" id="SSF56425">
    <property type="entry name" value="Succinate dehydrogenase/fumarate reductase flavoprotein, catalytic domain"/>
    <property type="match status" value="1"/>
</dbReference>
<reference evidence="7" key="1">
    <citation type="journal article" date="2019" name="Int. J. Syst. Evol. Microbiol.">
        <title>The Global Catalogue of Microorganisms (GCM) 10K type strain sequencing project: providing services to taxonomists for standard genome sequencing and annotation.</title>
        <authorList>
            <consortium name="The Broad Institute Genomics Platform"/>
            <consortium name="The Broad Institute Genome Sequencing Center for Infectious Disease"/>
            <person name="Wu L."/>
            <person name="Ma J."/>
        </authorList>
    </citation>
    <scope>NUCLEOTIDE SEQUENCE [LARGE SCALE GENOMIC DNA]</scope>
    <source>
        <strain evidence="7">JCM 14330</strain>
    </source>
</reference>
<evidence type="ECO:0000256" key="4">
    <source>
        <dbReference type="ARBA" id="ARBA00023002"/>
    </source>
</evidence>
<evidence type="ECO:0000313" key="7">
    <source>
        <dbReference type="Proteomes" id="UP001501706"/>
    </source>
</evidence>
<evidence type="ECO:0000256" key="3">
    <source>
        <dbReference type="ARBA" id="ARBA00022827"/>
    </source>
</evidence>
<dbReference type="Gene3D" id="3.50.50.60">
    <property type="entry name" value="FAD/NAD(P)-binding domain"/>
    <property type="match status" value="2"/>
</dbReference>
<name>A0ABP3MXY5_9BURK</name>
<dbReference type="InterPro" id="IPR036188">
    <property type="entry name" value="FAD/NAD-bd_sf"/>
</dbReference>
<keyword evidence="4" id="KW-0560">Oxidoreductase</keyword>
<dbReference type="EMBL" id="BAAAEN010000035">
    <property type="protein sequence ID" value="GAA0530458.1"/>
    <property type="molecule type" value="Genomic_DNA"/>
</dbReference>
<keyword evidence="3" id="KW-0274">FAD</keyword>
<proteinExistence type="predicted"/>
<evidence type="ECO:0000313" key="6">
    <source>
        <dbReference type="EMBL" id="GAA0530458.1"/>
    </source>
</evidence>